<sequence>MAKKLVAAFDVGGTSVKAALLDEDLTVVERLREPTARSGDGATTADLVVDQIARLTERMGAVSAAGVVVPGIVDEEAGVARFSANLGWREVPLGALLAERLPVPVAFGHDVTAGGLAEFRLGAARGYSGAVVIPVGTGIAGALLLDGRPYRAGGQAGEIGHIDVGHELRCGCGAIGCLEAIASASAIARRFRDRTGRAADGGQQVVDAARAGDPDAAVVLKEALDALAKGIRTVVTMLAPEVVVLGGGLFAAGPFVLDPVRERLSANLTFQRMPELRVAELGDEAGNLGAGLMALELMR</sequence>
<dbReference type="CDD" id="cd23763">
    <property type="entry name" value="ASKHA_ATPase_ROK"/>
    <property type="match status" value="1"/>
</dbReference>
<comment type="similarity">
    <text evidence="1">Belongs to the ROK (NagC/XylR) family.</text>
</comment>
<comment type="caution">
    <text evidence="2">The sequence shown here is derived from an EMBL/GenBank/DDBJ whole genome shotgun (WGS) entry which is preliminary data.</text>
</comment>
<dbReference type="Gene3D" id="3.30.420.40">
    <property type="match status" value="2"/>
</dbReference>
<evidence type="ECO:0000313" key="2">
    <source>
        <dbReference type="EMBL" id="GAA1955519.1"/>
    </source>
</evidence>
<accession>A0ABP5C2Z3</accession>
<evidence type="ECO:0000313" key="3">
    <source>
        <dbReference type="Proteomes" id="UP001501116"/>
    </source>
</evidence>
<dbReference type="Proteomes" id="UP001501116">
    <property type="component" value="Unassembled WGS sequence"/>
</dbReference>
<gene>
    <name evidence="2" type="ORF">GCM10009754_26500</name>
</gene>
<dbReference type="PANTHER" id="PTHR18964:SF149">
    <property type="entry name" value="BIFUNCTIONAL UDP-N-ACETYLGLUCOSAMINE 2-EPIMERASE_N-ACETYLMANNOSAMINE KINASE"/>
    <property type="match status" value="1"/>
</dbReference>
<dbReference type="RefSeq" id="WP_344417339.1">
    <property type="nucleotide sequence ID" value="NZ_BAAANN010000009.1"/>
</dbReference>
<dbReference type="InterPro" id="IPR043129">
    <property type="entry name" value="ATPase_NBD"/>
</dbReference>
<evidence type="ECO:0000256" key="1">
    <source>
        <dbReference type="ARBA" id="ARBA00006479"/>
    </source>
</evidence>
<dbReference type="InterPro" id="IPR000600">
    <property type="entry name" value="ROK"/>
</dbReference>
<protein>
    <submittedName>
        <fullName evidence="2">ROK family protein</fullName>
    </submittedName>
</protein>
<keyword evidence="3" id="KW-1185">Reference proteome</keyword>
<dbReference type="PANTHER" id="PTHR18964">
    <property type="entry name" value="ROK (REPRESSOR, ORF, KINASE) FAMILY"/>
    <property type="match status" value="1"/>
</dbReference>
<organism evidence="2 3">
    <name type="scientific">Amycolatopsis minnesotensis</name>
    <dbReference type="NCBI Taxonomy" id="337894"/>
    <lineage>
        <taxon>Bacteria</taxon>
        <taxon>Bacillati</taxon>
        <taxon>Actinomycetota</taxon>
        <taxon>Actinomycetes</taxon>
        <taxon>Pseudonocardiales</taxon>
        <taxon>Pseudonocardiaceae</taxon>
        <taxon>Amycolatopsis</taxon>
    </lineage>
</organism>
<proteinExistence type="inferred from homology"/>
<dbReference type="EMBL" id="BAAANN010000009">
    <property type="protein sequence ID" value="GAA1955519.1"/>
    <property type="molecule type" value="Genomic_DNA"/>
</dbReference>
<name>A0ABP5C2Z3_9PSEU</name>
<dbReference type="SUPFAM" id="SSF53067">
    <property type="entry name" value="Actin-like ATPase domain"/>
    <property type="match status" value="1"/>
</dbReference>
<reference evidence="3" key="1">
    <citation type="journal article" date="2019" name="Int. J. Syst. Evol. Microbiol.">
        <title>The Global Catalogue of Microorganisms (GCM) 10K type strain sequencing project: providing services to taxonomists for standard genome sequencing and annotation.</title>
        <authorList>
            <consortium name="The Broad Institute Genomics Platform"/>
            <consortium name="The Broad Institute Genome Sequencing Center for Infectious Disease"/>
            <person name="Wu L."/>
            <person name="Ma J."/>
        </authorList>
    </citation>
    <scope>NUCLEOTIDE SEQUENCE [LARGE SCALE GENOMIC DNA]</scope>
    <source>
        <strain evidence="3">JCM 14545</strain>
    </source>
</reference>
<dbReference type="Pfam" id="PF00480">
    <property type="entry name" value="ROK"/>
    <property type="match status" value="1"/>
</dbReference>